<dbReference type="InterPro" id="IPR035369">
    <property type="entry name" value="Nrap_D4"/>
</dbReference>
<dbReference type="InterPro" id="IPR035082">
    <property type="entry name" value="Nrap_D1"/>
</dbReference>
<feature type="domain" description="Nrap protein" evidence="7">
    <location>
        <begin position="239"/>
        <end position="377"/>
    </location>
</feature>
<dbReference type="InterPro" id="IPR035367">
    <property type="entry name" value="Nrap_D2"/>
</dbReference>
<dbReference type="PANTHER" id="PTHR17972">
    <property type="entry name" value="NUCLEOLAR RNA-ASSOCIATED PROTEIN"/>
    <property type="match status" value="1"/>
</dbReference>
<evidence type="ECO:0000259" key="6">
    <source>
        <dbReference type="Pfam" id="PF03813"/>
    </source>
</evidence>
<dbReference type="GO" id="GO:0032040">
    <property type="term" value="C:small-subunit processome"/>
    <property type="evidence" value="ECO:0007669"/>
    <property type="project" value="TreeGrafter"/>
</dbReference>
<accession>A0A2P2LWG4</accession>
<dbReference type="Pfam" id="PF03813">
    <property type="entry name" value="Nrap"/>
    <property type="match status" value="1"/>
</dbReference>
<dbReference type="GO" id="GO:0034456">
    <property type="term" value="C:UTP-C complex"/>
    <property type="evidence" value="ECO:0007669"/>
    <property type="project" value="TreeGrafter"/>
</dbReference>
<dbReference type="GO" id="GO:0006409">
    <property type="term" value="P:tRNA export from nucleus"/>
    <property type="evidence" value="ECO:0007669"/>
    <property type="project" value="TreeGrafter"/>
</dbReference>
<proteinExistence type="inferred from homology"/>
<dbReference type="GO" id="GO:0003723">
    <property type="term" value="F:RNA binding"/>
    <property type="evidence" value="ECO:0007669"/>
    <property type="project" value="UniProtKB-KW"/>
</dbReference>
<organism evidence="12">
    <name type="scientific">Rhizophora mucronata</name>
    <name type="common">Asiatic mangrove</name>
    <dbReference type="NCBI Taxonomy" id="61149"/>
    <lineage>
        <taxon>Eukaryota</taxon>
        <taxon>Viridiplantae</taxon>
        <taxon>Streptophyta</taxon>
        <taxon>Embryophyta</taxon>
        <taxon>Tracheophyta</taxon>
        <taxon>Spermatophyta</taxon>
        <taxon>Magnoliopsida</taxon>
        <taxon>eudicotyledons</taxon>
        <taxon>Gunneridae</taxon>
        <taxon>Pentapetalae</taxon>
        <taxon>rosids</taxon>
        <taxon>fabids</taxon>
        <taxon>Malpighiales</taxon>
        <taxon>Rhizophoraceae</taxon>
        <taxon>Rhizophora</taxon>
    </lineage>
</organism>
<dbReference type="InterPro" id="IPR005554">
    <property type="entry name" value="NOL6/Upt22"/>
</dbReference>
<dbReference type="Pfam" id="PF17405">
    <property type="entry name" value="Nrap_D4"/>
    <property type="match status" value="1"/>
</dbReference>
<evidence type="ECO:0000259" key="7">
    <source>
        <dbReference type="Pfam" id="PF17403"/>
    </source>
</evidence>
<feature type="domain" description="Nrap protein" evidence="11">
    <location>
        <begin position="904"/>
        <end position="1005"/>
    </location>
</feature>
<dbReference type="InterPro" id="IPR035370">
    <property type="entry name" value="Nrap_D5"/>
</dbReference>
<sequence>METDTLTGPMDLKVRELLKEVQLDYTPAFTKLVNDTVSAIKESIIKIPEDLPVTADVAPGFVRDVGADKAEFKFKKPKCIEMGGSYSIKCIVKPDINVDLFIQLPKECFHEKDYLNYRYLAKRFLYLCVIKKHLMSASAVCKVEWSTFQNEARKPVLLVYPAKKLAEVPGLFIRIIPTAESLFDVSKLNLKRNNIRALNQEGNLPLSTPIYNSSILEDMFLKDNGELLKRTFLGQKELGEALILLKVWAQQRSSIYVHDCLNGYLIAIILSYLATHGKVNDSMKPLQIFRVALDFIATSKLWSRGLYLQDEAKISKEDRMLYKDTFPVTICDSHTHVNLTFRIKSNGFFELQDEASLTLRCFEKSGDGAFEDIFMTKIDFPAKYDYYVRLNLKEKNEVYASGFCLDDECWRLFEQKLHGLLKQGLSDRAKFIRVIWRNIPTECSMENGFSELDVEPLLVGISVSFLEKALRVVDVGPDAENKEEAVKFRAFWGEKAELRRFKDGKIAESTVWEIEQWKRHLILKRIIEHVLRRHLSMSTRNVIQIVDQLDFSLLHGVGDPVSHSASLLGAFEVLSKRLHHIEDIPLRVSRVQPLDPAFRFTSVFPPAPHPLANEGNVQRLSKLTSSCIKPLQVMIQLEGSGNWPMDGVAIEKTKSAFLLKIGESLQNSWGMTCIASEDNVDVFLSGYAFRLRILHERGLPLVKREMGSGRLKEVSSIDNKLFVHSQHSSMINGLQGLFPIYGPVVRLAKRWVSSHLFSACLAEEAVELLVAYLFVKPLPFSVPCSRITGFLRFLRLLAEYDWTFSALVVDMNNDLTPSDKKEIYDKFMLSRKGYEENPWDASPAMFLTMSYDKASEAWTRSSPNSLELKRLVAYARSSANLLTRLILQDQIDSYRWECLFRTPLNNYDAVILLHGDRLPYPQRLLFPSKLEQGRLVANGKASKAFRPFMLPEDLRGSSEELKKGLLVDFDPLRCYIEDLEKEFNSLKVWYDSLGGDVIGLTWDSKKRGREEAEDDPIDLLKAVGEAGKGFMRSVYFLKAPRLVN</sequence>
<keyword evidence="3 5" id="KW-0694">RNA-binding</keyword>
<evidence type="ECO:0000256" key="1">
    <source>
        <dbReference type="ARBA" id="ARBA00004604"/>
    </source>
</evidence>
<keyword evidence="4 5" id="KW-0539">Nucleus</keyword>
<evidence type="ECO:0000256" key="3">
    <source>
        <dbReference type="ARBA" id="ARBA00022884"/>
    </source>
</evidence>
<feature type="domain" description="Nrap protein" evidence="8">
    <location>
        <begin position="382"/>
        <end position="536"/>
    </location>
</feature>
<evidence type="ECO:0000256" key="2">
    <source>
        <dbReference type="ARBA" id="ARBA00006674"/>
    </source>
</evidence>
<comment type="subcellular location">
    <subcellularLocation>
        <location evidence="1 5">Nucleus</location>
        <location evidence="1 5">Nucleolus</location>
    </subcellularLocation>
</comment>
<dbReference type="Pfam" id="PF17407">
    <property type="entry name" value="Nrap_D6"/>
    <property type="match status" value="1"/>
</dbReference>
<feature type="domain" description="Nrap protein" evidence="9">
    <location>
        <begin position="561"/>
        <end position="735"/>
    </location>
</feature>
<protein>
    <submittedName>
        <fullName evidence="12">Nucleolar RNA-associated family protein</fullName>
    </submittedName>
</protein>
<dbReference type="Pfam" id="PF17404">
    <property type="entry name" value="Nrap_D3"/>
    <property type="match status" value="1"/>
</dbReference>
<feature type="domain" description="Nrap protein" evidence="10">
    <location>
        <begin position="738"/>
        <end position="890"/>
    </location>
</feature>
<dbReference type="PANTHER" id="PTHR17972:SF0">
    <property type="entry name" value="NUCLEOLAR PROTEIN 6"/>
    <property type="match status" value="1"/>
</dbReference>
<evidence type="ECO:0000256" key="4">
    <source>
        <dbReference type="ARBA" id="ARBA00023242"/>
    </source>
</evidence>
<name>A0A2P2LWG4_RHIMU</name>
<dbReference type="AlphaFoldDB" id="A0A2P2LWG4"/>
<dbReference type="Gene3D" id="1.10.1410.10">
    <property type="match status" value="1"/>
</dbReference>
<dbReference type="GO" id="GO:0032545">
    <property type="term" value="C:CURI complex"/>
    <property type="evidence" value="ECO:0007669"/>
    <property type="project" value="TreeGrafter"/>
</dbReference>
<dbReference type="Pfam" id="PF17406">
    <property type="entry name" value="Nrap_D5"/>
    <property type="match status" value="1"/>
</dbReference>
<dbReference type="InterPro" id="IPR035368">
    <property type="entry name" value="Nrap_D3"/>
</dbReference>
<evidence type="ECO:0000259" key="9">
    <source>
        <dbReference type="Pfam" id="PF17405"/>
    </source>
</evidence>
<evidence type="ECO:0000313" key="12">
    <source>
        <dbReference type="EMBL" id="MBX22312.1"/>
    </source>
</evidence>
<dbReference type="InterPro" id="IPR035371">
    <property type="entry name" value="Nrap_D6"/>
</dbReference>
<evidence type="ECO:0000256" key="5">
    <source>
        <dbReference type="RuleBase" id="RU364032"/>
    </source>
</evidence>
<reference evidence="12" key="1">
    <citation type="submission" date="2018-02" db="EMBL/GenBank/DDBJ databases">
        <title>Rhizophora mucronata_Transcriptome.</title>
        <authorList>
            <person name="Meera S.P."/>
            <person name="Sreeshan A."/>
            <person name="Augustine A."/>
        </authorList>
    </citation>
    <scope>NUCLEOTIDE SEQUENCE</scope>
    <source>
        <tissue evidence="12">Leaf</tissue>
    </source>
</reference>
<evidence type="ECO:0000259" key="11">
    <source>
        <dbReference type="Pfam" id="PF17407"/>
    </source>
</evidence>
<comment type="similarity">
    <text evidence="2 5">Belongs to the NRAP family.</text>
</comment>
<dbReference type="GO" id="GO:0006364">
    <property type="term" value="P:rRNA processing"/>
    <property type="evidence" value="ECO:0007669"/>
    <property type="project" value="TreeGrafter"/>
</dbReference>
<dbReference type="EMBL" id="GGEC01041828">
    <property type="protein sequence ID" value="MBX22312.1"/>
    <property type="molecule type" value="Transcribed_RNA"/>
</dbReference>
<feature type="domain" description="Nrap protein" evidence="6">
    <location>
        <begin position="98"/>
        <end position="231"/>
    </location>
</feature>
<evidence type="ECO:0000259" key="10">
    <source>
        <dbReference type="Pfam" id="PF17406"/>
    </source>
</evidence>
<evidence type="ECO:0000259" key="8">
    <source>
        <dbReference type="Pfam" id="PF17404"/>
    </source>
</evidence>
<dbReference type="Pfam" id="PF17403">
    <property type="entry name" value="Nrap_D2"/>
    <property type="match status" value="1"/>
</dbReference>